<dbReference type="AlphaFoldDB" id="A0A5C4Y5S1"/>
<name>A0A5C4Y5S1_9DEIO</name>
<dbReference type="Proteomes" id="UP000629870">
    <property type="component" value="Unassembled WGS sequence"/>
</dbReference>
<dbReference type="Pfam" id="PF12957">
    <property type="entry name" value="DUF3846"/>
    <property type="match status" value="1"/>
</dbReference>
<evidence type="ECO:0000313" key="3">
    <source>
        <dbReference type="EMBL" id="TNM70651.1"/>
    </source>
</evidence>
<comment type="caution">
    <text evidence="3">The sequence shown here is derived from an EMBL/GenBank/DDBJ whole genome shotgun (WGS) entry which is preliminary data.</text>
</comment>
<evidence type="ECO:0000313" key="5">
    <source>
        <dbReference type="Proteomes" id="UP000629870"/>
    </source>
</evidence>
<dbReference type="Proteomes" id="UP000313988">
    <property type="component" value="Unassembled WGS sequence"/>
</dbReference>
<gene>
    <name evidence="3" type="ORF">FHR04_12160</name>
    <name evidence="2" type="ORF">HNQ04_002382</name>
</gene>
<dbReference type="InterPro" id="IPR024559">
    <property type="entry name" value="DUF3846"/>
</dbReference>
<feature type="domain" description="DUF3846" evidence="1">
    <location>
        <begin position="7"/>
        <end position="97"/>
    </location>
</feature>
<organism evidence="3 4">
    <name type="scientific">Deinococcus radiopugnans ATCC 19172</name>
    <dbReference type="NCBI Taxonomy" id="585398"/>
    <lineage>
        <taxon>Bacteria</taxon>
        <taxon>Thermotogati</taxon>
        <taxon>Deinococcota</taxon>
        <taxon>Deinococci</taxon>
        <taxon>Deinococcales</taxon>
        <taxon>Deinococcaceae</taxon>
        <taxon>Deinococcus</taxon>
    </lineage>
</organism>
<evidence type="ECO:0000259" key="1">
    <source>
        <dbReference type="Pfam" id="PF12957"/>
    </source>
</evidence>
<dbReference type="RefSeq" id="WP_139403678.1">
    <property type="nucleotide sequence ID" value="NZ_JACHEW010000011.1"/>
</dbReference>
<sequence length="266" mass="28572">MTPTLRVIHPDGRQDVTEIGPEADTLNLLRAAVGGWIEYLPAHYHALNSHEVVINEEGLIHNLPPNWIGSRLIGLDLTQYPPLHGPIVIVPHDPADGPSPAKQRQQATSPDGLVNLYACALEGDPAALTALGVSRPEDITVIDARPPVRHFLYALHPDGRTERHDLEPIEEGRRWIAERLGAGQRLPPHAQQVTAYAVISSVAPRDPCPNEVARAALGLADTPCGPVILIPTGTADPSQVHQRLDEALNGAGEACGELGLTLDWAT</sequence>
<reference evidence="3 4" key="1">
    <citation type="submission" date="2019-06" db="EMBL/GenBank/DDBJ databases">
        <title>Genome sequence of Deinococcus radiopugnans ATCC 19172.</title>
        <authorList>
            <person name="Maclea K.S."/>
            <person name="Maynard C.R."/>
        </authorList>
    </citation>
    <scope>NUCLEOTIDE SEQUENCE [LARGE SCALE GENOMIC DNA]</scope>
    <source>
        <strain evidence="3 4">ATCC 19172</strain>
    </source>
</reference>
<keyword evidence="5" id="KW-1185">Reference proteome</keyword>
<proteinExistence type="predicted"/>
<protein>
    <submittedName>
        <fullName evidence="3">DUF3846 domain-containing protein</fullName>
    </submittedName>
</protein>
<reference evidence="2 5" key="2">
    <citation type="submission" date="2020-08" db="EMBL/GenBank/DDBJ databases">
        <title>Genomic Encyclopedia of Type Strains, Phase IV (KMG-IV): sequencing the most valuable type-strain genomes for metagenomic binning, comparative biology and taxonomic classification.</title>
        <authorList>
            <person name="Goeker M."/>
        </authorList>
    </citation>
    <scope>NUCLEOTIDE SEQUENCE [LARGE SCALE GENOMIC DNA]</scope>
    <source>
        <strain evidence="2 5">DSM 12027</strain>
    </source>
</reference>
<dbReference type="EMBL" id="VDMO01000012">
    <property type="protein sequence ID" value="TNM70651.1"/>
    <property type="molecule type" value="Genomic_DNA"/>
</dbReference>
<accession>A0A5C4Y5S1</accession>
<dbReference type="EMBL" id="JACHEW010000011">
    <property type="protein sequence ID" value="MBB6017120.1"/>
    <property type="molecule type" value="Genomic_DNA"/>
</dbReference>
<dbReference type="OrthoDB" id="9884948at2"/>
<evidence type="ECO:0000313" key="4">
    <source>
        <dbReference type="Proteomes" id="UP000313988"/>
    </source>
</evidence>
<evidence type="ECO:0000313" key="2">
    <source>
        <dbReference type="EMBL" id="MBB6017120.1"/>
    </source>
</evidence>